<dbReference type="EnsemblPlants" id="Pp3c14_19130V3.3">
    <property type="protein sequence ID" value="Pp3c14_19130V3.3"/>
    <property type="gene ID" value="Pp3c14_19130"/>
</dbReference>
<reference evidence="4" key="3">
    <citation type="submission" date="2020-12" db="UniProtKB">
        <authorList>
            <consortium name="EnsemblPlants"/>
        </authorList>
    </citation>
    <scope>IDENTIFICATION</scope>
</reference>
<dbReference type="STRING" id="3218.A0A2K1JIB8"/>
<gene>
    <name evidence="4" type="primary">LOC112290948</name>
    <name evidence="3" type="ORF">PHYPA_018707</name>
</gene>
<dbReference type="Pfam" id="PF00650">
    <property type="entry name" value="CRAL_TRIO"/>
    <property type="match status" value="1"/>
</dbReference>
<dbReference type="KEGG" id="ppp:112290948"/>
<dbReference type="Gramene" id="Pp3c14_19130V3.6">
    <property type="protein sequence ID" value="Pp3c14_19130V3.6"/>
    <property type="gene ID" value="Pp3c14_19130"/>
</dbReference>
<dbReference type="SUPFAM" id="SSF52087">
    <property type="entry name" value="CRAL/TRIO domain"/>
    <property type="match status" value="1"/>
</dbReference>
<feature type="transmembrane region" description="Helical" evidence="1">
    <location>
        <begin position="375"/>
        <end position="398"/>
    </location>
</feature>
<dbReference type="Gramene" id="Pp3c14_19130V3.1">
    <property type="protein sequence ID" value="Pp3c14_19130V3.1"/>
    <property type="gene ID" value="Pp3c14_19130"/>
</dbReference>
<dbReference type="Gramene" id="Pp3c14_19130V3.4">
    <property type="protein sequence ID" value="Pp3c14_19130V3.4"/>
    <property type="gene ID" value="Pp3c14_19130"/>
</dbReference>
<dbReference type="Gramene" id="Pp3c14_19130V3.5">
    <property type="protein sequence ID" value="Pp3c14_19130V3.5"/>
    <property type="gene ID" value="Pp3c14_19130"/>
</dbReference>
<dbReference type="EnsemblPlants" id="Pp3c14_19130V3.5">
    <property type="protein sequence ID" value="Pp3c14_19130V3.5"/>
    <property type="gene ID" value="Pp3c14_19130"/>
</dbReference>
<keyword evidence="1" id="KW-1133">Transmembrane helix</keyword>
<dbReference type="CDD" id="cd00170">
    <property type="entry name" value="SEC14"/>
    <property type="match status" value="1"/>
</dbReference>
<dbReference type="GeneID" id="112290948"/>
<dbReference type="AlphaFoldDB" id="A0A2K1JIB8"/>
<keyword evidence="5" id="KW-1185">Reference proteome</keyword>
<reference evidence="3 5" key="2">
    <citation type="journal article" date="2018" name="Plant J.">
        <title>The Physcomitrella patens chromosome-scale assembly reveals moss genome structure and evolution.</title>
        <authorList>
            <person name="Lang D."/>
            <person name="Ullrich K.K."/>
            <person name="Murat F."/>
            <person name="Fuchs J."/>
            <person name="Jenkins J."/>
            <person name="Haas F.B."/>
            <person name="Piednoel M."/>
            <person name="Gundlach H."/>
            <person name="Van Bel M."/>
            <person name="Meyberg R."/>
            <person name="Vives C."/>
            <person name="Morata J."/>
            <person name="Symeonidi A."/>
            <person name="Hiss M."/>
            <person name="Muchero W."/>
            <person name="Kamisugi Y."/>
            <person name="Saleh O."/>
            <person name="Blanc G."/>
            <person name="Decker E.L."/>
            <person name="van Gessel N."/>
            <person name="Grimwood J."/>
            <person name="Hayes R.D."/>
            <person name="Graham S.W."/>
            <person name="Gunter L.E."/>
            <person name="McDaniel S.F."/>
            <person name="Hoernstein S.N.W."/>
            <person name="Larsson A."/>
            <person name="Li F.W."/>
            <person name="Perroud P.F."/>
            <person name="Phillips J."/>
            <person name="Ranjan P."/>
            <person name="Rokshar D.S."/>
            <person name="Rothfels C.J."/>
            <person name="Schneider L."/>
            <person name="Shu S."/>
            <person name="Stevenson D.W."/>
            <person name="Thummler F."/>
            <person name="Tillich M."/>
            <person name="Villarreal Aguilar J.C."/>
            <person name="Widiez T."/>
            <person name="Wong G.K."/>
            <person name="Wymore A."/>
            <person name="Zhang Y."/>
            <person name="Zimmer A.D."/>
            <person name="Quatrano R.S."/>
            <person name="Mayer K.F.X."/>
            <person name="Goodstein D."/>
            <person name="Casacuberta J.M."/>
            <person name="Vandepoele K."/>
            <person name="Reski R."/>
            <person name="Cuming A.C."/>
            <person name="Tuskan G.A."/>
            <person name="Maumus F."/>
            <person name="Salse J."/>
            <person name="Schmutz J."/>
            <person name="Rensing S.A."/>
        </authorList>
    </citation>
    <scope>NUCLEOTIDE SEQUENCE [LARGE SCALE GENOMIC DNA]</scope>
    <source>
        <strain evidence="4 5">cv. Gransden 2004</strain>
    </source>
</reference>
<dbReference type="EnsemblPlants" id="Pp3c14_19130V3.6">
    <property type="protein sequence ID" value="Pp3c14_19130V3.6"/>
    <property type="gene ID" value="Pp3c14_19130"/>
</dbReference>
<dbReference type="EMBL" id="ABEU02000014">
    <property type="protein sequence ID" value="PNR41304.1"/>
    <property type="molecule type" value="Genomic_DNA"/>
</dbReference>
<dbReference type="PaxDb" id="3218-PP1S34_52V6.1"/>
<dbReference type="RefSeq" id="XP_024393586.1">
    <property type="nucleotide sequence ID" value="XM_024537818.2"/>
</dbReference>
<dbReference type="PROSITE" id="PS50191">
    <property type="entry name" value="CRAL_TRIO"/>
    <property type="match status" value="1"/>
</dbReference>
<dbReference type="Gene3D" id="3.40.525.10">
    <property type="entry name" value="CRAL-TRIO lipid binding domain"/>
    <property type="match status" value="1"/>
</dbReference>
<dbReference type="Gramene" id="Pp3c14_19130V3.2">
    <property type="protein sequence ID" value="Pp3c14_19130V3.2"/>
    <property type="gene ID" value="Pp3c14_19130"/>
</dbReference>
<dbReference type="OMA" id="HNELENQ"/>
<feature type="domain" description="CRAL-TRIO" evidence="2">
    <location>
        <begin position="275"/>
        <end position="439"/>
    </location>
</feature>
<dbReference type="Gramene" id="Pp3c14_19130V3.3">
    <property type="protein sequence ID" value="Pp3c14_19130V3.3"/>
    <property type="gene ID" value="Pp3c14_19130"/>
</dbReference>
<keyword evidence="1" id="KW-0812">Transmembrane</keyword>
<dbReference type="RefSeq" id="XP_024393584.1">
    <property type="nucleotide sequence ID" value="XM_024537816.2"/>
</dbReference>
<dbReference type="SMART" id="SM00516">
    <property type="entry name" value="SEC14"/>
    <property type="match status" value="1"/>
</dbReference>
<proteinExistence type="predicted"/>
<dbReference type="EnsemblPlants" id="Pp3c14_19130V3.1">
    <property type="protein sequence ID" value="Pp3c14_19130V3.1"/>
    <property type="gene ID" value="Pp3c14_19130"/>
</dbReference>
<evidence type="ECO:0000259" key="2">
    <source>
        <dbReference type="PROSITE" id="PS50191"/>
    </source>
</evidence>
<organism evidence="3">
    <name type="scientific">Physcomitrium patens</name>
    <name type="common">Spreading-leaved earth moss</name>
    <name type="synonym">Physcomitrella patens</name>
    <dbReference type="NCBI Taxonomy" id="3218"/>
    <lineage>
        <taxon>Eukaryota</taxon>
        <taxon>Viridiplantae</taxon>
        <taxon>Streptophyta</taxon>
        <taxon>Embryophyta</taxon>
        <taxon>Bryophyta</taxon>
        <taxon>Bryophytina</taxon>
        <taxon>Bryopsida</taxon>
        <taxon>Funariidae</taxon>
        <taxon>Funariales</taxon>
        <taxon>Funariaceae</taxon>
        <taxon>Physcomitrium</taxon>
    </lineage>
</organism>
<evidence type="ECO:0000313" key="4">
    <source>
        <dbReference type="EnsemblPlants" id="Pp3c14_19130V3.1"/>
    </source>
</evidence>
<sequence>MIAMDNSNTAAMNKEVKLVKVVRPVKEKDEKSVITSKKTSRTSPRYVLKRSINALQGRDVTNKTAQAVLFVGKVVVLEALRRVGHTNLYGLHRPLMWTLQGLSGLNCLVTIPAPPFSGLQRWAPIRFLARATEGFAKPILFLSFAGLVTNAYKHRDSRRNGLRHNEVPQRDSEHRTIVVLPNTVSADDIAAGDVRAGEVGRTGEVRDQDILVTERQALTVEVLKEELDKNNVALPEWFDDGEVQRFWSAAHGDTAKFVRSVRNTIGWRQRYQFLSEADLKVWKHLVFWHKSDAHGRPTLIIRLGLAYTALTPSERPLFAQAIVSQVEHRLRNKMPKDDPRLTVVMDCRGTSAFGFPLNLIKSCSVLVQEHYPTRLAALFVINLPPIVQVLANAVLQVIKPSTKEKVHMEGDRYMIKLASYLGGIFDVPVVLGGKCSCDYCEGVSTQKTEGNIPLLTLNAHNGVEEMRVRNMSLEEKALCIRQSTYESYSGTLRVVITGLFLLWLVVAMISGYGDPHVFLS</sequence>
<feature type="transmembrane region" description="Helical" evidence="1">
    <location>
        <begin position="491"/>
        <end position="512"/>
    </location>
</feature>
<reference evidence="3 5" key="1">
    <citation type="journal article" date="2008" name="Science">
        <title>The Physcomitrella genome reveals evolutionary insights into the conquest of land by plants.</title>
        <authorList>
            <person name="Rensing S."/>
            <person name="Lang D."/>
            <person name="Zimmer A."/>
            <person name="Terry A."/>
            <person name="Salamov A."/>
            <person name="Shapiro H."/>
            <person name="Nishiyama T."/>
            <person name="Perroud P.-F."/>
            <person name="Lindquist E."/>
            <person name="Kamisugi Y."/>
            <person name="Tanahashi T."/>
            <person name="Sakakibara K."/>
            <person name="Fujita T."/>
            <person name="Oishi K."/>
            <person name="Shin-I T."/>
            <person name="Kuroki Y."/>
            <person name="Toyoda A."/>
            <person name="Suzuki Y."/>
            <person name="Hashimoto A."/>
            <person name="Yamaguchi K."/>
            <person name="Sugano A."/>
            <person name="Kohara Y."/>
            <person name="Fujiyama A."/>
            <person name="Anterola A."/>
            <person name="Aoki S."/>
            <person name="Ashton N."/>
            <person name="Barbazuk W.B."/>
            <person name="Barker E."/>
            <person name="Bennetzen J."/>
            <person name="Bezanilla M."/>
            <person name="Blankenship R."/>
            <person name="Cho S.H."/>
            <person name="Dutcher S."/>
            <person name="Estelle M."/>
            <person name="Fawcett J.A."/>
            <person name="Gundlach H."/>
            <person name="Hanada K."/>
            <person name="Heyl A."/>
            <person name="Hicks K.A."/>
            <person name="Hugh J."/>
            <person name="Lohr M."/>
            <person name="Mayer K."/>
            <person name="Melkozernov A."/>
            <person name="Murata T."/>
            <person name="Nelson D."/>
            <person name="Pils B."/>
            <person name="Prigge M."/>
            <person name="Reiss B."/>
            <person name="Renner T."/>
            <person name="Rombauts S."/>
            <person name="Rushton P."/>
            <person name="Sanderfoot A."/>
            <person name="Schween G."/>
            <person name="Shiu S.-H."/>
            <person name="Stueber K."/>
            <person name="Theodoulou F.L."/>
            <person name="Tu H."/>
            <person name="Van de Peer Y."/>
            <person name="Verrier P.J."/>
            <person name="Waters E."/>
            <person name="Wood A."/>
            <person name="Yang L."/>
            <person name="Cove D."/>
            <person name="Cuming A."/>
            <person name="Hasebe M."/>
            <person name="Lucas S."/>
            <person name="Mishler D.B."/>
            <person name="Reski R."/>
            <person name="Grigoriev I."/>
            <person name="Quatrano R.S."/>
            <person name="Boore J.L."/>
        </authorList>
    </citation>
    <scope>NUCLEOTIDE SEQUENCE [LARGE SCALE GENOMIC DNA]</scope>
    <source>
        <strain evidence="4 5">cv. Gransden 2004</strain>
    </source>
</reference>
<dbReference type="PANTHER" id="PTHR47041:SF2">
    <property type="entry name" value="SEC14 CYTOSOLIC FACTOR FAMILY PROTEIN _ PHOSPHOGLYCERIDE TRANSFER FAMILY PROTEIN"/>
    <property type="match status" value="1"/>
</dbReference>
<evidence type="ECO:0000313" key="3">
    <source>
        <dbReference type="EMBL" id="PNR41304.1"/>
    </source>
</evidence>
<protein>
    <recommendedName>
        <fullName evidence="2">CRAL-TRIO domain-containing protein</fullName>
    </recommendedName>
</protein>
<dbReference type="InterPro" id="IPR036865">
    <property type="entry name" value="CRAL-TRIO_dom_sf"/>
</dbReference>
<dbReference type="Gramene" id="Pp3c14_19130V3.7">
    <property type="protein sequence ID" value="Pp3c14_19130V3.7"/>
    <property type="gene ID" value="Pp3c14_19130"/>
</dbReference>
<dbReference type="InterPro" id="IPR001251">
    <property type="entry name" value="CRAL-TRIO_dom"/>
</dbReference>
<name>A0A2K1JIB8_PHYPA</name>
<dbReference type="PANTHER" id="PTHR47041">
    <property type="entry name" value="SEC14 CYTOSOLIC FACTOR FAMILY PROTEIN / PHOSPHOGLYCERIDE TRANSFER FAMILY PROTEIN"/>
    <property type="match status" value="1"/>
</dbReference>
<dbReference type="OrthoDB" id="1434354at2759"/>
<evidence type="ECO:0000256" key="1">
    <source>
        <dbReference type="SAM" id="Phobius"/>
    </source>
</evidence>
<dbReference type="Proteomes" id="UP000006727">
    <property type="component" value="Chromosome 14"/>
</dbReference>
<dbReference type="EnsemblPlants" id="Pp3c14_19130V3.2">
    <property type="protein sequence ID" value="Pp3c14_19130V3.2"/>
    <property type="gene ID" value="Pp3c14_19130"/>
</dbReference>
<accession>A0A2K1JIB8</accession>
<evidence type="ECO:0000313" key="5">
    <source>
        <dbReference type="Proteomes" id="UP000006727"/>
    </source>
</evidence>
<dbReference type="EnsemblPlants" id="Pp3c14_19130V3.7">
    <property type="protein sequence ID" value="Pp3c14_19130V3.7"/>
    <property type="gene ID" value="Pp3c14_19130"/>
</dbReference>
<dbReference type="EnsemblPlants" id="Pp3c14_19130V3.4">
    <property type="protein sequence ID" value="Pp3c14_19130V3.4"/>
    <property type="gene ID" value="Pp3c14_19130"/>
</dbReference>
<keyword evidence="1" id="KW-0472">Membrane</keyword>